<name>A0A368F9F6_ANCCA</name>
<dbReference type="EMBL" id="JOJR01004036">
    <property type="protein sequence ID" value="RCN27495.1"/>
    <property type="molecule type" value="Genomic_DNA"/>
</dbReference>
<gene>
    <name evidence="1" type="ORF">ANCCAN_26770</name>
</gene>
<comment type="caution">
    <text evidence="1">The sequence shown here is derived from an EMBL/GenBank/DDBJ whole genome shotgun (WGS) entry which is preliminary data.</text>
</comment>
<evidence type="ECO:0000313" key="1">
    <source>
        <dbReference type="EMBL" id="RCN27495.1"/>
    </source>
</evidence>
<dbReference type="STRING" id="29170.A0A368F9F6"/>
<keyword evidence="2" id="KW-1185">Reference proteome</keyword>
<organism evidence="1 2">
    <name type="scientific">Ancylostoma caninum</name>
    <name type="common">Dog hookworm</name>
    <dbReference type="NCBI Taxonomy" id="29170"/>
    <lineage>
        <taxon>Eukaryota</taxon>
        <taxon>Metazoa</taxon>
        <taxon>Ecdysozoa</taxon>
        <taxon>Nematoda</taxon>
        <taxon>Chromadorea</taxon>
        <taxon>Rhabditida</taxon>
        <taxon>Rhabditina</taxon>
        <taxon>Rhabditomorpha</taxon>
        <taxon>Strongyloidea</taxon>
        <taxon>Ancylostomatidae</taxon>
        <taxon>Ancylostomatinae</taxon>
        <taxon>Ancylostoma</taxon>
    </lineage>
</organism>
<evidence type="ECO:0000313" key="2">
    <source>
        <dbReference type="Proteomes" id="UP000252519"/>
    </source>
</evidence>
<accession>A0A368F9F6</accession>
<dbReference type="InterPro" id="IPR036397">
    <property type="entry name" value="RNaseH_sf"/>
</dbReference>
<dbReference type="AlphaFoldDB" id="A0A368F9F6"/>
<dbReference type="OrthoDB" id="5862917at2759"/>
<reference evidence="1 2" key="1">
    <citation type="submission" date="2014-10" db="EMBL/GenBank/DDBJ databases">
        <title>Draft genome of the hookworm Ancylostoma caninum.</title>
        <authorList>
            <person name="Mitreva M."/>
        </authorList>
    </citation>
    <scope>NUCLEOTIDE SEQUENCE [LARGE SCALE GENOMIC DNA]</scope>
    <source>
        <strain evidence="1 2">Baltimore</strain>
    </source>
</reference>
<dbReference type="Proteomes" id="UP000252519">
    <property type="component" value="Unassembled WGS sequence"/>
</dbReference>
<proteinExistence type="predicted"/>
<protein>
    <submittedName>
        <fullName evidence="1">Uncharacterized protein</fullName>
    </submittedName>
</protein>
<dbReference type="GO" id="GO:0003676">
    <property type="term" value="F:nucleic acid binding"/>
    <property type="evidence" value="ECO:0007669"/>
    <property type="project" value="InterPro"/>
</dbReference>
<sequence>MNLYIGLRGHNLVAISGFGYYDVNQLGGRHLDRRPTASWAPPSLVDNAVLLSVLPTKQNVITCQLEKTLERSHGNAIEHFHEFSFRKLLLTWVPLELHESDKAQTGVYESVLLRSHRKDFLKDLVIGDESWFLYVNRTLNIGFLAENYHKGARRSWTREEDVALLLKVLYYEFMSSGTTVTAEEYTNYLHKVADSMS</sequence>
<dbReference type="Gene3D" id="3.30.420.10">
    <property type="entry name" value="Ribonuclease H-like superfamily/Ribonuclease H"/>
    <property type="match status" value="1"/>
</dbReference>